<sequence>MHALKPSSLFRPSSRPSSPAPAPSRPDSAASAGIDRAPRSIARLSLTNFRRPSPAPSPSPSTNIAIVQDGSYLEVLSLRLSEAVSKALAQPSGPATVQDQVLSGKRPIPAGRGRALGSIISTELNASKGNAHLRKAILRTLQRPLSTLLTNLSQQLPPLLSSSAFLTPPVPTPQAPNPNSTQAHALALATFAGELLETFDELGLGLEADARGDGLKAIRESLVSVTTRVVNPLTAGIKEELFVLIRALEELRLPSPTPNGPTALRASASSKTGTVLHPSVVTLQTVMPIYSRALARYFATSATQANLATLEISLVWRALAALAHRIPPPPTPPSSPQPFPGKKLRTVTPPTTPPSTRFILKLPPSRPPSPPADRQVPAVIADARAIFDLLSTMPRPNAEKEATRLAREAVDDAFDGLKALISLLESIQSISVRDPTELGVFTSDLPTLIALPILLNAYVFPAHSAGARTVAALLGFTEDQYRQGCLTGFGRAEECTSAVGQRVLDVLQSSAGVAADPAASAVVEWLKVEVAAADT</sequence>
<gene>
    <name evidence="1" type="ORF">FA95DRAFT_1511461</name>
</gene>
<comment type="caution">
    <text evidence="1">The sequence shown here is derived from an EMBL/GenBank/DDBJ whole genome shotgun (WGS) entry which is preliminary data.</text>
</comment>
<protein>
    <submittedName>
        <fullName evidence="1">Uncharacterized protein</fullName>
    </submittedName>
</protein>
<reference evidence="1" key="1">
    <citation type="submission" date="2021-02" db="EMBL/GenBank/DDBJ databases">
        <authorList>
            <consortium name="DOE Joint Genome Institute"/>
            <person name="Ahrendt S."/>
            <person name="Looney B.P."/>
            <person name="Miyauchi S."/>
            <person name="Morin E."/>
            <person name="Drula E."/>
            <person name="Courty P.E."/>
            <person name="Chicoki N."/>
            <person name="Fauchery L."/>
            <person name="Kohler A."/>
            <person name="Kuo A."/>
            <person name="Labutti K."/>
            <person name="Pangilinan J."/>
            <person name="Lipzen A."/>
            <person name="Riley R."/>
            <person name="Andreopoulos W."/>
            <person name="He G."/>
            <person name="Johnson J."/>
            <person name="Barry K.W."/>
            <person name="Grigoriev I.V."/>
            <person name="Nagy L."/>
            <person name="Hibbett D."/>
            <person name="Henrissat B."/>
            <person name="Matheny P.B."/>
            <person name="Labbe J."/>
            <person name="Martin F."/>
        </authorList>
    </citation>
    <scope>NUCLEOTIDE SEQUENCE</scope>
    <source>
        <strain evidence="1">FP105234-sp</strain>
    </source>
</reference>
<organism evidence="1 2">
    <name type="scientific">Auriscalpium vulgare</name>
    <dbReference type="NCBI Taxonomy" id="40419"/>
    <lineage>
        <taxon>Eukaryota</taxon>
        <taxon>Fungi</taxon>
        <taxon>Dikarya</taxon>
        <taxon>Basidiomycota</taxon>
        <taxon>Agaricomycotina</taxon>
        <taxon>Agaricomycetes</taxon>
        <taxon>Russulales</taxon>
        <taxon>Auriscalpiaceae</taxon>
        <taxon>Auriscalpium</taxon>
    </lineage>
</organism>
<proteinExistence type="predicted"/>
<reference evidence="1" key="2">
    <citation type="journal article" date="2022" name="New Phytol.">
        <title>Evolutionary transition to the ectomycorrhizal habit in the genomes of a hyperdiverse lineage of mushroom-forming fungi.</title>
        <authorList>
            <person name="Looney B."/>
            <person name="Miyauchi S."/>
            <person name="Morin E."/>
            <person name="Drula E."/>
            <person name="Courty P.E."/>
            <person name="Kohler A."/>
            <person name="Kuo A."/>
            <person name="LaButti K."/>
            <person name="Pangilinan J."/>
            <person name="Lipzen A."/>
            <person name="Riley R."/>
            <person name="Andreopoulos W."/>
            <person name="He G."/>
            <person name="Johnson J."/>
            <person name="Nolan M."/>
            <person name="Tritt A."/>
            <person name="Barry K.W."/>
            <person name="Grigoriev I.V."/>
            <person name="Nagy L.G."/>
            <person name="Hibbett D."/>
            <person name="Henrissat B."/>
            <person name="Matheny P.B."/>
            <person name="Labbe J."/>
            <person name="Martin F.M."/>
        </authorList>
    </citation>
    <scope>NUCLEOTIDE SEQUENCE</scope>
    <source>
        <strain evidence="1">FP105234-sp</strain>
    </source>
</reference>
<evidence type="ECO:0000313" key="2">
    <source>
        <dbReference type="Proteomes" id="UP000814033"/>
    </source>
</evidence>
<dbReference type="Proteomes" id="UP000814033">
    <property type="component" value="Unassembled WGS sequence"/>
</dbReference>
<dbReference type="EMBL" id="MU275849">
    <property type="protein sequence ID" value="KAI0051875.1"/>
    <property type="molecule type" value="Genomic_DNA"/>
</dbReference>
<keyword evidence="2" id="KW-1185">Reference proteome</keyword>
<name>A0ACB8S693_9AGAM</name>
<accession>A0ACB8S693</accession>
<evidence type="ECO:0000313" key="1">
    <source>
        <dbReference type="EMBL" id="KAI0051875.1"/>
    </source>
</evidence>